<sequence>MNNDASVANRPGVLAGLFYRVTVWCGMDFSGCGRTIFAEVLACNVAFGTCSKILL</sequence>
<reference evidence="2" key="1">
    <citation type="journal article" date="2009" name="PLoS Genet.">
        <title>Organised genome dynamics in the Escherichia coli species results in highly diverse adaptive paths.</title>
        <authorList>
            <person name="Touchon M."/>
            <person name="Hoede C."/>
            <person name="Tenaillon O."/>
            <person name="Barbe V."/>
            <person name="Baeriswyl S."/>
            <person name="Bidet P."/>
            <person name="Bingen E."/>
            <person name="Bonacorsi S."/>
            <person name="Bouchier C."/>
            <person name="Bouvet O."/>
            <person name="Calteau A."/>
            <person name="Chiapello H."/>
            <person name="Clermont O."/>
            <person name="Cruveiller S."/>
            <person name="Danchin A."/>
            <person name="Diard M."/>
            <person name="Dossat C."/>
            <person name="Karoui M.E."/>
            <person name="Frapy E."/>
            <person name="Garry L."/>
            <person name="Ghigo J.M."/>
            <person name="Gilles A.M."/>
            <person name="Johnson J."/>
            <person name="Le Bouguenec C."/>
            <person name="Lescat M."/>
            <person name="Mangenot S."/>
            <person name="Martinez-Jehanne V."/>
            <person name="Matic I."/>
            <person name="Nassif X."/>
            <person name="Oztas S."/>
            <person name="Petit M.A."/>
            <person name="Pichon C."/>
            <person name="Rouy Z."/>
            <person name="Ruf C.S."/>
            <person name="Schneider D."/>
            <person name="Tourret J."/>
            <person name="Vacherie B."/>
            <person name="Vallenet D."/>
            <person name="Medigue C."/>
            <person name="Rocha E.P.C."/>
            <person name="Denamur E."/>
        </authorList>
    </citation>
    <scope>NUCLEOTIDE SEQUENCE [LARGE SCALE GENOMIC DNA]</scope>
    <source>
        <strain evidence="2">ED1a</strain>
    </source>
</reference>
<evidence type="ECO:0000313" key="1">
    <source>
        <dbReference type="EMBL" id="CAR07119.1"/>
    </source>
</evidence>
<organism evidence="1 2">
    <name type="scientific">Escherichia coli O81 (strain ED1a)</name>
    <dbReference type="NCBI Taxonomy" id="585397"/>
    <lineage>
        <taxon>Bacteria</taxon>
        <taxon>Pseudomonadati</taxon>
        <taxon>Pseudomonadota</taxon>
        <taxon>Gammaproteobacteria</taxon>
        <taxon>Enterobacterales</taxon>
        <taxon>Enterobacteriaceae</taxon>
        <taxon>Escherichia</taxon>
    </lineage>
</organism>
<dbReference type="EMBL" id="CU928162">
    <property type="protein sequence ID" value="CAR07119.1"/>
    <property type="molecule type" value="Genomic_DNA"/>
</dbReference>
<gene>
    <name evidence="1" type="ordered locus">ECED1_0917</name>
</gene>
<protein>
    <submittedName>
        <fullName evidence="1">Uncharacterized protein</fullName>
    </submittedName>
</protein>
<evidence type="ECO:0000313" key="2">
    <source>
        <dbReference type="Proteomes" id="UP000000748"/>
    </source>
</evidence>
<proteinExistence type="predicted"/>
<accession>B7MS05</accession>
<dbReference type="KEGG" id="ecq:ECED1_0917"/>
<dbReference type="HOGENOM" id="CLU_3024872_0_0_6"/>
<name>B7MS05_ECO81</name>
<dbReference type="Proteomes" id="UP000000748">
    <property type="component" value="Chromosome"/>
</dbReference>
<dbReference type="AlphaFoldDB" id="B7MS05"/>